<dbReference type="InterPro" id="IPR032387">
    <property type="entry name" value="ACAS_N"/>
</dbReference>
<dbReference type="AlphaFoldDB" id="A0A168KTE7"/>
<dbReference type="PANTHER" id="PTHR43347:SF3">
    <property type="entry name" value="ACYL-COA SYNTHETASE SHORT-CHAIN FAMILY MEMBER 3, MITOCHONDRIAL"/>
    <property type="match status" value="1"/>
</dbReference>
<dbReference type="Gene3D" id="3.30.300.30">
    <property type="match status" value="1"/>
</dbReference>
<keyword evidence="6" id="KW-1185">Reference proteome</keyword>
<evidence type="ECO:0000313" key="6">
    <source>
        <dbReference type="Proteomes" id="UP000078561"/>
    </source>
</evidence>
<evidence type="ECO:0008006" key="7">
    <source>
        <dbReference type="Google" id="ProtNLM"/>
    </source>
</evidence>
<dbReference type="PANTHER" id="PTHR43347">
    <property type="entry name" value="ACYL-COA SYNTHETASE"/>
    <property type="match status" value="1"/>
</dbReference>
<dbReference type="InterPro" id="IPR000873">
    <property type="entry name" value="AMP-dep_synth/lig_dom"/>
</dbReference>
<dbReference type="Pfam" id="PF00501">
    <property type="entry name" value="AMP-binding"/>
    <property type="match status" value="1"/>
</dbReference>
<sequence length="653" mass="71729">MTVDIPLWTKAATLLDWIQPPRAVVAHHPDDNNTDPHPYTWFPGGVLNTCYNAVDRHCLTQPNCPALIWDSTMVQAQRIFTYAQLLDHVQTLAGVLQSHGVGKGDTVLLYMPMVPEAVFTLLACARLGAVHSAVFGGFAPKELAKRINDCQPKVILTATCGIEPKRIIPYIPLLESALQLSSHKVPIRIILQRPSKLIVPINTTAGDRDYSHEMERIRRTNAQVKTCTPVRSEDPLYVLYTSGTTGTPKGITRTNGGHAVALRWSMDHIFNVKAGETMFTASDIGWAVSHSYTVYGPFLAGATSIMYEGKPVQTPDAGVFWRLLSQYKVKVMFTAPTAIRAIRREDPEGLLAKKYPLTHLKAVFVAGERSDLDTLNWCQGIVGPDCYVIDNYWQTETGFPITSTCLGSGTVEKVKFGSAGKQVPGSTVVILSEETNEPVAGPNEFGNIVLKLPLPPASFPYLWNNEASYGSSYFEKYPGYYDTGDAGMIDEEGYLHVMSRTDDIINVAGHRLSTGSIEQILLAHPQIVECCVVPLPDRMKGHVPLGIVVLQHQEGVSADFAKTILPDLVAATRRDLGAIACFETAILVTRLPKTRSGKILRRCIRDMVEGKPVRVPGTIEDTNVLLEVQDALYENQLIAQKTLPSPTSLTSKL</sequence>
<feature type="domain" description="AMP-dependent synthetase/ligase" evidence="2">
    <location>
        <begin position="55"/>
        <end position="451"/>
    </location>
</feature>
<gene>
    <name evidence="5" type="primary">ABSGL_00731.1 scaffold 921</name>
</gene>
<dbReference type="Pfam" id="PF16177">
    <property type="entry name" value="ACAS_N"/>
    <property type="match status" value="1"/>
</dbReference>
<dbReference type="GO" id="GO:0050218">
    <property type="term" value="F:propionate-CoA ligase activity"/>
    <property type="evidence" value="ECO:0007669"/>
    <property type="project" value="TreeGrafter"/>
</dbReference>
<evidence type="ECO:0000256" key="1">
    <source>
        <dbReference type="ARBA" id="ARBA00006432"/>
    </source>
</evidence>
<name>A0A168KTE7_ABSGL</name>
<dbReference type="InterPro" id="IPR045851">
    <property type="entry name" value="AMP-bd_C_sf"/>
</dbReference>
<accession>A0A168KTE7</accession>
<dbReference type="Pfam" id="PF13193">
    <property type="entry name" value="AMP-binding_C"/>
    <property type="match status" value="1"/>
</dbReference>
<proteinExistence type="inferred from homology"/>
<feature type="domain" description="AMP-binding enzyme C-terminal" evidence="3">
    <location>
        <begin position="517"/>
        <end position="598"/>
    </location>
</feature>
<dbReference type="InterPro" id="IPR020845">
    <property type="entry name" value="AMP-binding_CS"/>
</dbReference>
<dbReference type="OrthoDB" id="1706066at2759"/>
<dbReference type="InterPro" id="IPR025110">
    <property type="entry name" value="AMP-bd_C"/>
</dbReference>
<dbReference type="InterPro" id="IPR042099">
    <property type="entry name" value="ANL_N_sf"/>
</dbReference>
<feature type="domain" description="Acetyl-coenzyme A synthetase N-terminal" evidence="4">
    <location>
        <begin position="8"/>
        <end position="53"/>
    </location>
</feature>
<dbReference type="OMA" id="VDNWWST"/>
<dbReference type="STRING" id="4829.A0A168KTE7"/>
<dbReference type="Gene3D" id="3.40.50.12780">
    <property type="entry name" value="N-terminal domain of ligase-like"/>
    <property type="match status" value="1"/>
</dbReference>
<dbReference type="SUPFAM" id="SSF56801">
    <property type="entry name" value="Acetyl-CoA synthetase-like"/>
    <property type="match status" value="1"/>
</dbReference>
<dbReference type="PROSITE" id="PS00455">
    <property type="entry name" value="AMP_BINDING"/>
    <property type="match status" value="1"/>
</dbReference>
<protein>
    <recommendedName>
        <fullName evidence="7">AMP-dependent synthetase/ligase domain-containing protein</fullName>
    </recommendedName>
</protein>
<reference evidence="5" key="1">
    <citation type="submission" date="2016-04" db="EMBL/GenBank/DDBJ databases">
        <authorList>
            <person name="Evans L.H."/>
            <person name="Alamgir A."/>
            <person name="Owens N."/>
            <person name="Weber N.D."/>
            <person name="Virtaneva K."/>
            <person name="Barbian K."/>
            <person name="Babar A."/>
            <person name="Rosenke K."/>
        </authorList>
    </citation>
    <scope>NUCLEOTIDE SEQUENCE [LARGE SCALE GENOMIC DNA]</scope>
    <source>
        <strain evidence="5">CBS 101.48</strain>
    </source>
</reference>
<organism evidence="5">
    <name type="scientific">Absidia glauca</name>
    <name type="common">Pin mould</name>
    <dbReference type="NCBI Taxonomy" id="4829"/>
    <lineage>
        <taxon>Eukaryota</taxon>
        <taxon>Fungi</taxon>
        <taxon>Fungi incertae sedis</taxon>
        <taxon>Mucoromycota</taxon>
        <taxon>Mucoromycotina</taxon>
        <taxon>Mucoromycetes</taxon>
        <taxon>Mucorales</taxon>
        <taxon>Cunninghamellaceae</taxon>
        <taxon>Absidia</taxon>
    </lineage>
</organism>
<evidence type="ECO:0000259" key="4">
    <source>
        <dbReference type="Pfam" id="PF16177"/>
    </source>
</evidence>
<evidence type="ECO:0000313" key="5">
    <source>
        <dbReference type="EMBL" id="SAL95406.1"/>
    </source>
</evidence>
<dbReference type="InParanoid" id="A0A168KTE7"/>
<comment type="similarity">
    <text evidence="1">Belongs to the ATP-dependent AMP-binding enzyme family.</text>
</comment>
<evidence type="ECO:0000259" key="3">
    <source>
        <dbReference type="Pfam" id="PF13193"/>
    </source>
</evidence>
<evidence type="ECO:0000259" key="2">
    <source>
        <dbReference type="Pfam" id="PF00501"/>
    </source>
</evidence>
<dbReference type="Proteomes" id="UP000078561">
    <property type="component" value="Unassembled WGS sequence"/>
</dbReference>
<dbReference type="EMBL" id="LT550314">
    <property type="protein sequence ID" value="SAL95406.1"/>
    <property type="molecule type" value="Genomic_DNA"/>
</dbReference>